<dbReference type="EMBL" id="UYRT01106073">
    <property type="protein sequence ID" value="VDN44457.1"/>
    <property type="molecule type" value="Genomic_DNA"/>
</dbReference>
<dbReference type="AlphaFoldDB" id="A0A183EXE7"/>
<accession>A0A183EXE7</accession>
<dbReference type="Proteomes" id="UP000271098">
    <property type="component" value="Unassembled WGS sequence"/>
</dbReference>
<sequence length="62" mass="7190">MKYSLACKQCEDGYCPLNPDDKEPELKCAVCDAAFASDLRKARLFLNLFNEYRKYFALSRIC</sequence>
<reference evidence="3" key="1">
    <citation type="submission" date="2016-06" db="UniProtKB">
        <authorList>
            <consortium name="WormBaseParasite"/>
        </authorList>
    </citation>
    <scope>IDENTIFICATION</scope>
</reference>
<dbReference type="WBParaSite" id="GPUH_0002566801-mRNA-1">
    <property type="protein sequence ID" value="GPUH_0002566801-mRNA-1"/>
    <property type="gene ID" value="GPUH_0002566801"/>
</dbReference>
<evidence type="ECO:0000313" key="1">
    <source>
        <dbReference type="EMBL" id="VDN44457.1"/>
    </source>
</evidence>
<reference evidence="1 2" key="2">
    <citation type="submission" date="2018-11" db="EMBL/GenBank/DDBJ databases">
        <authorList>
            <consortium name="Pathogen Informatics"/>
        </authorList>
    </citation>
    <scope>NUCLEOTIDE SEQUENCE [LARGE SCALE GENOMIC DNA]</scope>
</reference>
<organism evidence="3">
    <name type="scientific">Gongylonema pulchrum</name>
    <dbReference type="NCBI Taxonomy" id="637853"/>
    <lineage>
        <taxon>Eukaryota</taxon>
        <taxon>Metazoa</taxon>
        <taxon>Ecdysozoa</taxon>
        <taxon>Nematoda</taxon>
        <taxon>Chromadorea</taxon>
        <taxon>Rhabditida</taxon>
        <taxon>Spirurina</taxon>
        <taxon>Spiruromorpha</taxon>
        <taxon>Spiruroidea</taxon>
        <taxon>Gongylonematidae</taxon>
        <taxon>Gongylonema</taxon>
    </lineage>
</organism>
<proteinExistence type="predicted"/>
<protein>
    <submittedName>
        <fullName evidence="3">CxxC_CXXC_SSSS domain-containing protein</fullName>
    </submittedName>
</protein>
<name>A0A183EXE7_9BILA</name>
<evidence type="ECO:0000313" key="2">
    <source>
        <dbReference type="Proteomes" id="UP000271098"/>
    </source>
</evidence>
<evidence type="ECO:0000313" key="3">
    <source>
        <dbReference type="WBParaSite" id="GPUH_0002566801-mRNA-1"/>
    </source>
</evidence>
<keyword evidence="2" id="KW-1185">Reference proteome</keyword>
<gene>
    <name evidence="1" type="ORF">GPUH_LOCUS25639</name>
</gene>